<feature type="transmembrane region" description="Helical" evidence="7">
    <location>
        <begin position="332"/>
        <end position="351"/>
    </location>
</feature>
<gene>
    <name evidence="9" type="ORF">C7476_108187</name>
</gene>
<evidence type="ECO:0000313" key="10">
    <source>
        <dbReference type="Proteomes" id="UP000253324"/>
    </source>
</evidence>
<keyword evidence="3 7" id="KW-0812">Transmembrane</keyword>
<keyword evidence="2" id="KW-0813">Transport</keyword>
<evidence type="ECO:0000256" key="5">
    <source>
        <dbReference type="ARBA" id="ARBA00023065"/>
    </source>
</evidence>
<comment type="subcellular location">
    <subcellularLocation>
        <location evidence="1">Endomembrane system</location>
        <topology evidence="1">Multi-pass membrane protein</topology>
    </subcellularLocation>
</comment>
<keyword evidence="5" id="KW-0406">Ion transport</keyword>
<proteinExistence type="predicted"/>
<keyword evidence="6 7" id="KW-0472">Membrane</keyword>
<evidence type="ECO:0000256" key="6">
    <source>
        <dbReference type="ARBA" id="ARBA00023136"/>
    </source>
</evidence>
<feature type="transmembrane region" description="Helical" evidence="7">
    <location>
        <begin position="61"/>
        <end position="84"/>
    </location>
</feature>
<feature type="transmembrane region" description="Helical" evidence="7">
    <location>
        <begin position="304"/>
        <end position="325"/>
    </location>
</feature>
<dbReference type="PANTHER" id="PTHR31503:SF22">
    <property type="entry name" value="VACUOLAR CALCIUM ION TRANSPORTER"/>
    <property type="match status" value="1"/>
</dbReference>
<feature type="domain" description="Sodium/calcium exchanger membrane region" evidence="8">
    <location>
        <begin position="208"/>
        <end position="351"/>
    </location>
</feature>
<dbReference type="Pfam" id="PF01699">
    <property type="entry name" value="Na_Ca_ex"/>
    <property type="match status" value="2"/>
</dbReference>
<protein>
    <submittedName>
        <fullName evidence="9">Ca2+:H+ antiporter</fullName>
    </submittedName>
</protein>
<evidence type="ECO:0000256" key="2">
    <source>
        <dbReference type="ARBA" id="ARBA00022448"/>
    </source>
</evidence>
<sequence length="352" mass="36102">MIGAGQKWAILLVVVTVTVAGVLHSSEAGPVLVFAAAVVALAGIAYVIGEATNQLGNHLSAAATGIIQSALGNLPELFVCVFALRAGSVEVVQAALIGSILATAVLILGAAIIAGSVRYGVLKFASRTPRMIAVLLMLAVSALVLPTVAYELHLPAGQHKAQLAVACAIVLLLVFAVSTWAMLQDGQRGVPAEARKRPHIWPLWLAASILGIGAVATVLVSDWFVQALNPAILRLGISPSFAGMVVVALASNTVGVVEIRLALQGKIDLAVSVALNGALQVAIVLIPALILISHFFIGGTSLTLAIPPIMAVAVGLSVLVVTLVCVDGRADIVDGVALVGLYFLIAAIFWWG</sequence>
<evidence type="ECO:0000313" key="9">
    <source>
        <dbReference type="EMBL" id="RCW82372.1"/>
    </source>
</evidence>
<feature type="transmembrane region" description="Helical" evidence="7">
    <location>
        <begin position="96"/>
        <end position="119"/>
    </location>
</feature>
<reference evidence="9 10" key="1">
    <citation type="submission" date="2018-07" db="EMBL/GenBank/DDBJ databases">
        <title>Genomic Encyclopedia of Type Strains, Phase III (KMG-III): the genomes of soil and plant-associated and newly described type strains.</title>
        <authorList>
            <person name="Whitman W."/>
        </authorList>
    </citation>
    <scope>NUCLEOTIDE SEQUENCE [LARGE SCALE GENOMIC DNA]</scope>
    <source>
        <strain evidence="9 10">31-25a</strain>
    </source>
</reference>
<feature type="transmembrane region" description="Helical" evidence="7">
    <location>
        <begin position="269"/>
        <end position="292"/>
    </location>
</feature>
<evidence type="ECO:0000256" key="7">
    <source>
        <dbReference type="SAM" id="Phobius"/>
    </source>
</evidence>
<feature type="domain" description="Sodium/calcium exchanger membrane region" evidence="8">
    <location>
        <begin position="31"/>
        <end position="182"/>
    </location>
</feature>
<dbReference type="InterPro" id="IPR044880">
    <property type="entry name" value="NCX_ion-bd_dom_sf"/>
</dbReference>
<dbReference type="Gene3D" id="1.20.1420.30">
    <property type="entry name" value="NCX, central ion-binding region"/>
    <property type="match status" value="1"/>
</dbReference>
<dbReference type="GO" id="GO:0015369">
    <property type="term" value="F:calcium:proton antiporter activity"/>
    <property type="evidence" value="ECO:0007669"/>
    <property type="project" value="TreeGrafter"/>
</dbReference>
<evidence type="ECO:0000256" key="3">
    <source>
        <dbReference type="ARBA" id="ARBA00022692"/>
    </source>
</evidence>
<dbReference type="RefSeq" id="WP_114430830.1">
    <property type="nucleotide sequence ID" value="NZ_QPJM01000008.1"/>
</dbReference>
<evidence type="ECO:0000259" key="8">
    <source>
        <dbReference type="Pfam" id="PF01699"/>
    </source>
</evidence>
<feature type="transmembrane region" description="Helical" evidence="7">
    <location>
        <begin position="31"/>
        <end position="49"/>
    </location>
</feature>
<feature type="transmembrane region" description="Helical" evidence="7">
    <location>
        <begin position="7"/>
        <end position="25"/>
    </location>
</feature>
<dbReference type="InterPro" id="IPR004837">
    <property type="entry name" value="NaCa_Exmemb"/>
</dbReference>
<dbReference type="PANTHER" id="PTHR31503">
    <property type="entry name" value="VACUOLAR CALCIUM ION TRANSPORTER"/>
    <property type="match status" value="1"/>
</dbReference>
<organism evidence="9 10">
    <name type="scientific">Phyllobacterium bourgognense</name>
    <dbReference type="NCBI Taxonomy" id="314236"/>
    <lineage>
        <taxon>Bacteria</taxon>
        <taxon>Pseudomonadati</taxon>
        <taxon>Pseudomonadota</taxon>
        <taxon>Alphaproteobacteria</taxon>
        <taxon>Hyphomicrobiales</taxon>
        <taxon>Phyllobacteriaceae</taxon>
        <taxon>Phyllobacterium</taxon>
    </lineage>
</organism>
<feature type="transmembrane region" description="Helical" evidence="7">
    <location>
        <begin position="161"/>
        <end position="183"/>
    </location>
</feature>
<dbReference type="GO" id="GO:0006874">
    <property type="term" value="P:intracellular calcium ion homeostasis"/>
    <property type="evidence" value="ECO:0007669"/>
    <property type="project" value="TreeGrafter"/>
</dbReference>
<dbReference type="EMBL" id="QPJM01000008">
    <property type="protein sequence ID" value="RCW82372.1"/>
    <property type="molecule type" value="Genomic_DNA"/>
</dbReference>
<dbReference type="AlphaFoldDB" id="A0A368YQ71"/>
<dbReference type="InterPro" id="IPR004713">
    <property type="entry name" value="CaH_exchang"/>
</dbReference>
<dbReference type="Proteomes" id="UP000253324">
    <property type="component" value="Unassembled WGS sequence"/>
</dbReference>
<name>A0A368YQ71_9HYPH</name>
<accession>A0A368YQ71</accession>
<evidence type="ECO:0000256" key="1">
    <source>
        <dbReference type="ARBA" id="ARBA00004127"/>
    </source>
</evidence>
<evidence type="ECO:0000256" key="4">
    <source>
        <dbReference type="ARBA" id="ARBA00022989"/>
    </source>
</evidence>
<keyword evidence="10" id="KW-1185">Reference proteome</keyword>
<dbReference type="OrthoDB" id="8438242at2"/>
<keyword evidence="4 7" id="KW-1133">Transmembrane helix</keyword>
<feature type="transmembrane region" description="Helical" evidence="7">
    <location>
        <begin position="231"/>
        <end position="257"/>
    </location>
</feature>
<dbReference type="GO" id="GO:0016020">
    <property type="term" value="C:membrane"/>
    <property type="evidence" value="ECO:0007669"/>
    <property type="project" value="InterPro"/>
</dbReference>
<dbReference type="GO" id="GO:0012505">
    <property type="term" value="C:endomembrane system"/>
    <property type="evidence" value="ECO:0007669"/>
    <property type="project" value="UniProtKB-SubCell"/>
</dbReference>
<feature type="transmembrane region" description="Helical" evidence="7">
    <location>
        <begin position="131"/>
        <end position="149"/>
    </location>
</feature>
<comment type="caution">
    <text evidence="9">The sequence shown here is derived from an EMBL/GenBank/DDBJ whole genome shotgun (WGS) entry which is preliminary data.</text>
</comment>
<feature type="transmembrane region" description="Helical" evidence="7">
    <location>
        <begin position="203"/>
        <end position="225"/>
    </location>
</feature>